<organism evidence="3 4">
    <name type="scientific">Pontibacter populi</name>
    <dbReference type="NCBI Taxonomy" id="890055"/>
    <lineage>
        <taxon>Bacteria</taxon>
        <taxon>Pseudomonadati</taxon>
        <taxon>Bacteroidota</taxon>
        <taxon>Cytophagia</taxon>
        <taxon>Cytophagales</taxon>
        <taxon>Hymenobacteraceae</taxon>
        <taxon>Pontibacter</taxon>
    </lineage>
</organism>
<dbReference type="EMBL" id="JBEOKT010000007">
    <property type="protein sequence ID" value="MER2997957.1"/>
    <property type="molecule type" value="Genomic_DNA"/>
</dbReference>
<comment type="similarity">
    <text evidence="1">Belongs to the Cu-Zn superoxide dismutase family.</text>
</comment>
<keyword evidence="2" id="KW-0732">Signal</keyword>
<keyword evidence="4" id="KW-1185">Reference proteome</keyword>
<comment type="caution">
    <text evidence="3">The sequence shown here is derived from an EMBL/GenBank/DDBJ whole genome shotgun (WGS) entry which is preliminary data.</text>
</comment>
<sequence>MRNIIQKTTGFVAATAILFSFSACDQSDVAPEADLSASNSQDAHRSKSYNLTKTYTANIMSLNDSGVSGTATLTLEGDQLTVHIMATGLEPGMVHPQHIHGFMDSNQNAVCPPMSADTDGDGLVELGEGVPFYGPVLLPLEPFPTAPDGSINYTQTFTVSAGILPLQNNVIVLHGMTVDGEYWPTLPVACAAIKVANNGK</sequence>
<reference evidence="3 4" key="1">
    <citation type="submission" date="2024-06" db="EMBL/GenBank/DDBJ databases">
        <title>Pontibacter populi HYL7-15.</title>
        <authorList>
            <person name="Kim M.K."/>
        </authorList>
    </citation>
    <scope>NUCLEOTIDE SEQUENCE [LARGE SCALE GENOMIC DNA]</scope>
    <source>
        <strain evidence="3 4">HYL7-15</strain>
    </source>
</reference>
<dbReference type="Gene3D" id="2.60.40.200">
    <property type="entry name" value="Superoxide dismutase, copper/zinc binding domain"/>
    <property type="match status" value="1"/>
</dbReference>
<proteinExistence type="inferred from homology"/>
<accession>A0ABV1RU86</accession>
<evidence type="ECO:0000313" key="3">
    <source>
        <dbReference type="EMBL" id="MER2997957.1"/>
    </source>
</evidence>
<dbReference type="InterPro" id="IPR036423">
    <property type="entry name" value="SOD-like_Cu/Zn_dom_sf"/>
</dbReference>
<dbReference type="Proteomes" id="UP001476807">
    <property type="component" value="Unassembled WGS sequence"/>
</dbReference>
<dbReference type="PROSITE" id="PS51257">
    <property type="entry name" value="PROKAR_LIPOPROTEIN"/>
    <property type="match status" value="1"/>
</dbReference>
<dbReference type="SUPFAM" id="SSF49329">
    <property type="entry name" value="Cu,Zn superoxide dismutase-like"/>
    <property type="match status" value="1"/>
</dbReference>
<evidence type="ECO:0000313" key="4">
    <source>
        <dbReference type="Proteomes" id="UP001476807"/>
    </source>
</evidence>
<evidence type="ECO:0008006" key="5">
    <source>
        <dbReference type="Google" id="ProtNLM"/>
    </source>
</evidence>
<evidence type="ECO:0000256" key="2">
    <source>
        <dbReference type="SAM" id="SignalP"/>
    </source>
</evidence>
<dbReference type="RefSeq" id="WP_350412402.1">
    <property type="nucleotide sequence ID" value="NZ_JBEOKT010000007.1"/>
</dbReference>
<name>A0ABV1RU86_9BACT</name>
<feature type="signal peptide" evidence="2">
    <location>
        <begin position="1"/>
        <end position="25"/>
    </location>
</feature>
<gene>
    <name evidence="3" type="ORF">ABS362_10395</name>
</gene>
<evidence type="ECO:0000256" key="1">
    <source>
        <dbReference type="ARBA" id="ARBA00010457"/>
    </source>
</evidence>
<feature type="chain" id="PRO_5045924484" description="CHRD domain-containing protein" evidence="2">
    <location>
        <begin position="26"/>
        <end position="200"/>
    </location>
</feature>
<protein>
    <recommendedName>
        <fullName evidence="5">CHRD domain-containing protein</fullName>
    </recommendedName>
</protein>